<dbReference type="GO" id="GO:0045348">
    <property type="term" value="P:positive regulation of MHC class II biosynthetic process"/>
    <property type="evidence" value="ECO:0007669"/>
    <property type="project" value="Ensembl"/>
</dbReference>
<dbReference type="InterPro" id="IPR009079">
    <property type="entry name" value="4_helix_cytokine-like_core"/>
</dbReference>
<dbReference type="GO" id="GO:0005615">
    <property type="term" value="C:extracellular space"/>
    <property type="evidence" value="ECO:0007669"/>
    <property type="project" value="UniProtKB-UniRule"/>
</dbReference>
<dbReference type="GO" id="GO:0030890">
    <property type="term" value="P:positive regulation of B cell proliferation"/>
    <property type="evidence" value="ECO:0007669"/>
    <property type="project" value="Ensembl"/>
</dbReference>
<reference evidence="14" key="2">
    <citation type="submission" date="2025-09" db="UniProtKB">
        <authorList>
            <consortium name="Ensembl"/>
        </authorList>
    </citation>
    <scope>IDENTIFICATION</scope>
</reference>
<dbReference type="GO" id="GO:0009624">
    <property type="term" value="P:response to nematode"/>
    <property type="evidence" value="ECO:0007669"/>
    <property type="project" value="Ensembl"/>
</dbReference>
<dbReference type="GO" id="GO:1901857">
    <property type="term" value="P:positive regulation of cellular respiration"/>
    <property type="evidence" value="ECO:0007669"/>
    <property type="project" value="Ensembl"/>
</dbReference>
<proteinExistence type="inferred from homology"/>
<evidence type="ECO:0000256" key="3">
    <source>
        <dbReference type="ARBA" id="ARBA00019467"/>
    </source>
</evidence>
<dbReference type="GO" id="GO:0045671">
    <property type="term" value="P:negative regulation of osteoclast differentiation"/>
    <property type="evidence" value="ECO:0007669"/>
    <property type="project" value="Ensembl"/>
</dbReference>
<dbReference type="GO" id="GO:0048304">
    <property type="term" value="P:positive regulation of isotype switching to IgG isotypes"/>
    <property type="evidence" value="ECO:0007669"/>
    <property type="project" value="Ensembl"/>
</dbReference>
<dbReference type="GO" id="GO:0048295">
    <property type="term" value="P:positive regulation of isotype switching to IgE isotypes"/>
    <property type="evidence" value="ECO:0007669"/>
    <property type="project" value="Ensembl"/>
</dbReference>
<dbReference type="GO" id="GO:0002227">
    <property type="term" value="P:innate immune response in mucosa"/>
    <property type="evidence" value="ECO:0007669"/>
    <property type="project" value="Ensembl"/>
</dbReference>
<evidence type="ECO:0000256" key="9">
    <source>
        <dbReference type="ARBA" id="ARBA00023157"/>
    </source>
</evidence>
<dbReference type="PANTHER" id="PTHR47401:SF1">
    <property type="entry name" value="INTERLEUKIN-4"/>
    <property type="match status" value="1"/>
</dbReference>
<dbReference type="GO" id="GO:0042104">
    <property type="term" value="P:positive regulation of activated T cell proliferation"/>
    <property type="evidence" value="ECO:0007669"/>
    <property type="project" value="Ensembl"/>
</dbReference>
<dbReference type="GO" id="GO:0006366">
    <property type="term" value="P:transcription by RNA polymerase II"/>
    <property type="evidence" value="ECO:0007669"/>
    <property type="project" value="Ensembl"/>
</dbReference>
<dbReference type="GO" id="GO:0009897">
    <property type="term" value="C:external side of plasma membrane"/>
    <property type="evidence" value="ECO:0007669"/>
    <property type="project" value="Ensembl"/>
</dbReference>
<dbReference type="GO" id="GO:0097192">
    <property type="term" value="P:extrinsic apoptotic signaling pathway in absence of ligand"/>
    <property type="evidence" value="ECO:0007669"/>
    <property type="project" value="Ensembl"/>
</dbReference>
<dbReference type="GO" id="GO:1900223">
    <property type="term" value="P:positive regulation of amyloid-beta clearance"/>
    <property type="evidence" value="ECO:0007669"/>
    <property type="project" value="Ensembl"/>
</dbReference>
<keyword evidence="4 11" id="KW-0202">Cytokine</keyword>
<dbReference type="GO" id="GO:2001237">
    <property type="term" value="P:negative regulation of extrinsic apoptotic signaling pathway"/>
    <property type="evidence" value="ECO:0007669"/>
    <property type="project" value="Ensembl"/>
</dbReference>
<dbReference type="GO" id="GO:0048291">
    <property type="term" value="P:isotype switching to IgG isotypes"/>
    <property type="evidence" value="ECO:0007669"/>
    <property type="project" value="Ensembl"/>
</dbReference>
<dbReference type="GO" id="GO:0031296">
    <property type="term" value="P:B cell costimulation"/>
    <property type="evidence" value="ECO:0007669"/>
    <property type="project" value="Ensembl"/>
</dbReference>
<dbReference type="PIRSF" id="PIRSF001941">
    <property type="entry name" value="Interleukin_4"/>
    <property type="match status" value="1"/>
</dbReference>
<dbReference type="AlphaFoldDB" id="A0A8C6HFQ0"/>
<dbReference type="GO" id="GO:0010269">
    <property type="term" value="P:response to selenium ion"/>
    <property type="evidence" value="ECO:0007669"/>
    <property type="project" value="Ensembl"/>
</dbReference>
<dbReference type="PANTHER" id="PTHR47401">
    <property type="entry name" value="INTERLEUKIN-4"/>
    <property type="match status" value="1"/>
</dbReference>
<dbReference type="GO" id="GO:0050728">
    <property type="term" value="P:negative regulation of inflammatory response"/>
    <property type="evidence" value="ECO:0007669"/>
    <property type="project" value="TreeGrafter"/>
</dbReference>
<keyword evidence="8 11" id="KW-0339">Growth factor</keyword>
<feature type="signal peptide" evidence="13">
    <location>
        <begin position="1"/>
        <end position="20"/>
    </location>
</feature>
<dbReference type="InterPro" id="IPR018096">
    <property type="entry name" value="IL-4/IL-13_CS"/>
</dbReference>
<dbReference type="GO" id="GO:0048260">
    <property type="term" value="P:positive regulation of receptor-mediated endocytosis"/>
    <property type="evidence" value="ECO:0007669"/>
    <property type="project" value="Ensembl"/>
</dbReference>
<dbReference type="GO" id="GO:2000320">
    <property type="term" value="P:negative regulation of T-helper 17 cell differentiation"/>
    <property type="evidence" value="ECO:0007669"/>
    <property type="project" value="Ensembl"/>
</dbReference>
<dbReference type="GO" id="GO:0120162">
    <property type="term" value="P:positive regulation of cold-induced thermogenesis"/>
    <property type="evidence" value="ECO:0007669"/>
    <property type="project" value="Ensembl"/>
</dbReference>
<keyword evidence="9 12" id="KW-1015">Disulfide bond</keyword>
<dbReference type="GO" id="GO:0070351">
    <property type="term" value="P:negative regulation of white fat cell proliferation"/>
    <property type="evidence" value="ECO:0007669"/>
    <property type="project" value="Ensembl"/>
</dbReference>
<feature type="chain" id="PRO_5034734376" description="Interleukin-4" evidence="13">
    <location>
        <begin position="21"/>
        <end position="140"/>
    </location>
</feature>
<evidence type="ECO:0000256" key="7">
    <source>
        <dbReference type="ARBA" id="ARBA00022936"/>
    </source>
</evidence>
<dbReference type="GO" id="GO:0008203">
    <property type="term" value="P:cholesterol metabolic process"/>
    <property type="evidence" value="ECO:0007669"/>
    <property type="project" value="Ensembl"/>
</dbReference>
<dbReference type="GO" id="GO:0043306">
    <property type="term" value="P:positive regulation of mast cell degranulation"/>
    <property type="evidence" value="ECO:0007669"/>
    <property type="project" value="Ensembl"/>
</dbReference>
<comment type="subcellular location">
    <subcellularLocation>
        <location evidence="1 11">Secreted</location>
    </subcellularLocation>
</comment>
<evidence type="ECO:0000313" key="14">
    <source>
        <dbReference type="Ensembl" id="ENSMSIP00000020865.1"/>
    </source>
</evidence>
<keyword evidence="6 13" id="KW-0732">Signal</keyword>
<evidence type="ECO:0000256" key="10">
    <source>
        <dbReference type="ARBA" id="ARBA00023180"/>
    </source>
</evidence>
<keyword evidence="5 11" id="KW-0964">Secreted</keyword>
<keyword evidence="15" id="KW-1185">Reference proteome</keyword>
<dbReference type="InterPro" id="IPR001325">
    <property type="entry name" value="IL-4/IL-13"/>
</dbReference>
<dbReference type="GO" id="GO:2001171">
    <property type="term" value="P:positive regulation of ATP biosynthetic process"/>
    <property type="evidence" value="ECO:0007669"/>
    <property type="project" value="Ensembl"/>
</dbReference>
<dbReference type="GeneTree" id="ENSGT00390000013108"/>
<evidence type="ECO:0000256" key="13">
    <source>
        <dbReference type="SAM" id="SignalP"/>
    </source>
</evidence>
<feature type="disulfide bond" evidence="12">
    <location>
        <begin position="47"/>
        <end position="87"/>
    </location>
</feature>
<dbReference type="GO" id="GO:0035771">
    <property type="term" value="P:interleukin-4-mediated signaling pathway"/>
    <property type="evidence" value="ECO:0007669"/>
    <property type="project" value="Ensembl"/>
</dbReference>
<reference evidence="14" key="1">
    <citation type="submission" date="2025-08" db="UniProtKB">
        <authorList>
            <consortium name="Ensembl"/>
        </authorList>
    </citation>
    <scope>IDENTIFICATION</scope>
</reference>
<dbReference type="GO" id="GO:0005125">
    <property type="term" value="F:cytokine activity"/>
    <property type="evidence" value="ECO:0007669"/>
    <property type="project" value="UniProtKB-KW"/>
</dbReference>
<dbReference type="GO" id="GO:0045064">
    <property type="term" value="P:T-helper 2 cell differentiation"/>
    <property type="evidence" value="ECO:0007669"/>
    <property type="project" value="Ensembl"/>
</dbReference>
<evidence type="ECO:0000256" key="2">
    <source>
        <dbReference type="ARBA" id="ARBA00009855"/>
    </source>
</evidence>
<evidence type="ECO:0000256" key="8">
    <source>
        <dbReference type="ARBA" id="ARBA00023030"/>
    </source>
</evidence>
<evidence type="ECO:0000256" key="11">
    <source>
        <dbReference type="PIRNR" id="PIRNR001941"/>
    </source>
</evidence>
<dbReference type="GO" id="GO:0016239">
    <property type="term" value="P:positive regulation of macroautophagy"/>
    <property type="evidence" value="ECO:0007669"/>
    <property type="project" value="Ensembl"/>
</dbReference>
<dbReference type="PROSITE" id="PS00838">
    <property type="entry name" value="INTERLEUKIN_4_13"/>
    <property type="match status" value="1"/>
</dbReference>
<dbReference type="GO" id="GO:0008083">
    <property type="term" value="F:growth factor activity"/>
    <property type="evidence" value="ECO:0007669"/>
    <property type="project" value="UniProtKB-KW"/>
</dbReference>
<sequence length="140" mass="15682">MGLNPQLVVILLFFLECTRSHIHGCNENHLKEIIGILNEVTGEGTPCTEMDVPNVLTATKNTTESELVCRASKVLRIFYLKHGRTPCLKKNSSVLIELQRLFRALGCLDSSISCTMNESKSTSLKDFLESLKSIMQMDYS</sequence>
<feature type="disulfide bond" evidence="12">
    <location>
        <begin position="69"/>
        <end position="114"/>
    </location>
</feature>
<evidence type="ECO:0000256" key="5">
    <source>
        <dbReference type="ARBA" id="ARBA00022525"/>
    </source>
</evidence>
<dbReference type="GO" id="GO:2000538">
    <property type="term" value="P:positive regulation of B cell chemotaxis"/>
    <property type="evidence" value="ECO:0007669"/>
    <property type="project" value="Ensembl"/>
</dbReference>
<dbReference type="GO" id="GO:0005136">
    <property type="term" value="F:interleukin-4 receptor binding"/>
    <property type="evidence" value="ECO:0007669"/>
    <property type="project" value="InterPro"/>
</dbReference>
<dbReference type="GO" id="GO:0032720">
    <property type="term" value="P:negative regulation of tumor necrosis factor production"/>
    <property type="evidence" value="ECO:0007669"/>
    <property type="project" value="Ensembl"/>
</dbReference>
<keyword evidence="10" id="KW-0325">Glycoprotein</keyword>
<dbReference type="GO" id="GO:0032722">
    <property type="term" value="P:positive regulation of chemokine production"/>
    <property type="evidence" value="ECO:0007669"/>
    <property type="project" value="Ensembl"/>
</dbReference>
<dbReference type="SUPFAM" id="SSF47266">
    <property type="entry name" value="4-helical cytokines"/>
    <property type="match status" value="1"/>
</dbReference>
<dbReference type="Pfam" id="PF00727">
    <property type="entry name" value="IL4"/>
    <property type="match status" value="1"/>
</dbReference>
<accession>A0A8C6HFQ0</accession>
<dbReference type="GO" id="GO:0042100">
    <property type="term" value="P:B cell proliferation"/>
    <property type="evidence" value="ECO:0007669"/>
    <property type="project" value="Ensembl"/>
</dbReference>
<dbReference type="GO" id="GO:0045944">
    <property type="term" value="P:positive regulation of transcription by RNA polymerase II"/>
    <property type="evidence" value="ECO:0007669"/>
    <property type="project" value="Ensembl"/>
</dbReference>
<evidence type="ECO:0000256" key="6">
    <source>
        <dbReference type="ARBA" id="ARBA00022729"/>
    </source>
</evidence>
<dbReference type="Ensembl" id="ENSMSIT00000026346.1">
    <property type="protein sequence ID" value="ENSMSIP00000020865.1"/>
    <property type="gene ID" value="ENSMSIG00000017734.1"/>
</dbReference>
<dbReference type="GO" id="GO:1901741">
    <property type="term" value="P:positive regulation of myoblast fusion"/>
    <property type="evidence" value="ECO:0007669"/>
    <property type="project" value="Ensembl"/>
</dbReference>
<comment type="function">
    <text evidence="11">Participates in at least several B-cell activation processes as well as of other cell types. It is a costimulator of DNA-synthesis. It induces the expression of class II MHC molecules on resting B-cells. It enhances both secretion and cell surface expression of IgE and IgG1. It also regulates the expression of the low affinity Fc receptor for IgE (CD23) on both lymphocytes and monocytes.</text>
</comment>
<dbReference type="SMART" id="SM00190">
    <property type="entry name" value="IL4_13"/>
    <property type="match status" value="1"/>
</dbReference>
<dbReference type="Gene3D" id="1.20.1250.10">
    <property type="match status" value="1"/>
</dbReference>
<evidence type="ECO:0000256" key="12">
    <source>
        <dbReference type="PIRSR" id="PIRSR001941-1"/>
    </source>
</evidence>
<dbReference type="InterPro" id="IPR002354">
    <property type="entry name" value="IL-4"/>
</dbReference>
<dbReference type="GO" id="GO:0002296">
    <property type="term" value="P:T-helper 1 cell lineage commitment"/>
    <property type="evidence" value="ECO:0007669"/>
    <property type="project" value="Ensembl"/>
</dbReference>
<keyword evidence="7 11" id="KW-0075">B-cell activation</keyword>
<dbReference type="GO" id="GO:0050798">
    <property type="term" value="P:activated T cell proliferation"/>
    <property type="evidence" value="ECO:0007669"/>
    <property type="project" value="Ensembl"/>
</dbReference>
<dbReference type="PRINTS" id="PR00431">
    <property type="entry name" value="INTERLEUKIN4"/>
</dbReference>
<comment type="similarity">
    <text evidence="2 11">Belongs to the IL-4/IL-13 family.</text>
</comment>
<evidence type="ECO:0000256" key="1">
    <source>
        <dbReference type="ARBA" id="ARBA00004613"/>
    </source>
</evidence>
<dbReference type="GO" id="GO:0048289">
    <property type="term" value="P:isotype switching to IgE isotypes"/>
    <property type="evidence" value="ECO:0007669"/>
    <property type="project" value="Ensembl"/>
</dbReference>
<dbReference type="GO" id="GO:0045342">
    <property type="term" value="P:MHC class II biosynthetic process"/>
    <property type="evidence" value="ECO:0007669"/>
    <property type="project" value="Ensembl"/>
</dbReference>
<evidence type="ECO:0000313" key="15">
    <source>
        <dbReference type="Proteomes" id="UP000694415"/>
    </source>
</evidence>
<evidence type="ECO:0000256" key="4">
    <source>
        <dbReference type="ARBA" id="ARBA00022514"/>
    </source>
</evidence>
<dbReference type="Proteomes" id="UP000694415">
    <property type="component" value="Unplaced"/>
</dbReference>
<dbReference type="GO" id="GO:0042832">
    <property type="term" value="P:defense response to protozoan"/>
    <property type="evidence" value="ECO:0007669"/>
    <property type="project" value="Ensembl"/>
</dbReference>
<name>A0A8C6HFQ0_MUSSI</name>
<dbReference type="FunFam" id="1.20.1250.10:FF:000014">
    <property type="entry name" value="Interleukin-4"/>
    <property type="match status" value="1"/>
</dbReference>
<protein>
    <recommendedName>
        <fullName evidence="3 11">Interleukin-4</fullName>
        <shortName evidence="11">IL-4</shortName>
    </recommendedName>
    <alternativeName>
        <fullName evidence="11">B-cell stimulatory factor 1</fullName>
    </alternativeName>
    <alternativeName>
        <fullName evidence="11">Lymphocyte stimulatory factor 1</fullName>
    </alternativeName>
</protein>
<organism evidence="14 15">
    <name type="scientific">Mus spicilegus</name>
    <name type="common">Mound-building mouse</name>
    <dbReference type="NCBI Taxonomy" id="10103"/>
    <lineage>
        <taxon>Eukaryota</taxon>
        <taxon>Metazoa</taxon>
        <taxon>Chordata</taxon>
        <taxon>Craniata</taxon>
        <taxon>Vertebrata</taxon>
        <taxon>Euteleostomi</taxon>
        <taxon>Mammalia</taxon>
        <taxon>Eutheria</taxon>
        <taxon>Euarchontoglires</taxon>
        <taxon>Glires</taxon>
        <taxon>Rodentia</taxon>
        <taxon>Myomorpha</taxon>
        <taxon>Muroidea</taxon>
        <taxon>Muridae</taxon>
        <taxon>Murinae</taxon>
        <taxon>Mus</taxon>
        <taxon>Mus</taxon>
    </lineage>
</organism>